<feature type="compositionally biased region" description="Polar residues" evidence="1">
    <location>
        <begin position="299"/>
        <end position="317"/>
    </location>
</feature>
<feature type="signal peptide" evidence="3">
    <location>
        <begin position="1"/>
        <end position="25"/>
    </location>
</feature>
<feature type="compositionally biased region" description="Polar residues" evidence="1">
    <location>
        <begin position="74"/>
        <end position="109"/>
    </location>
</feature>
<feature type="compositionally biased region" description="Low complexity" evidence="1">
    <location>
        <begin position="117"/>
        <end position="132"/>
    </location>
</feature>
<sequence>MRERRTSIVIVVLCLIFGSIKNSRASPATAKIRGLSSILLSRHLNEGTEIEVRAKDKKDAKAEKDDDRNDEETFSPTFSPTDAPTTVPTSEPTTRSPTWVPSVTVTQEPLITPTFLPSSEPSQISSSSPSEQVTPILTVEGSSSNAENPMPSLLPGTVDLEVGNTANSTRVPARPDPLATAPSQNSKSSTGLVVGLVLIAGSLASLGYSCFFIQRRQRKKNIMEGETMPEEEEDEEAIHSLSPPITKMRWSEVFHHSLTNEEKFEVEPACTTRSLFHSFTIEEKEGEDDADEQEDAELSPSQQEVDSNQIESRTEVTINDEDATDSTIDSYAQAVASLLSCDIIERDGEEKKCPDDCDMGSVTSEELEYLYGTLPSDLLPPTPRTSNVSPESKMEGSKRGLLPSSQNSKVLSTNYLLGPEVDEDGEECDLYWV</sequence>
<feature type="transmembrane region" description="Helical" evidence="2">
    <location>
        <begin position="192"/>
        <end position="213"/>
    </location>
</feature>
<accession>A0A9K3LRJ9</accession>
<keyword evidence="2" id="KW-1133">Transmembrane helix</keyword>
<evidence type="ECO:0000313" key="5">
    <source>
        <dbReference type="Proteomes" id="UP000693970"/>
    </source>
</evidence>
<evidence type="ECO:0000313" key="4">
    <source>
        <dbReference type="EMBL" id="KAG7366624.1"/>
    </source>
</evidence>
<dbReference type="EMBL" id="JAGRRH010000007">
    <property type="protein sequence ID" value="KAG7366624.1"/>
    <property type="molecule type" value="Genomic_DNA"/>
</dbReference>
<gene>
    <name evidence="4" type="ORF">IV203_029294</name>
</gene>
<evidence type="ECO:0000256" key="1">
    <source>
        <dbReference type="SAM" id="MobiDB-lite"/>
    </source>
</evidence>
<feature type="region of interest" description="Disordered" evidence="1">
    <location>
        <begin position="141"/>
        <end position="160"/>
    </location>
</feature>
<proteinExistence type="predicted"/>
<keyword evidence="3" id="KW-0732">Signal</keyword>
<reference evidence="4" key="2">
    <citation type="submission" date="2021-04" db="EMBL/GenBank/DDBJ databases">
        <authorList>
            <person name="Podell S."/>
        </authorList>
    </citation>
    <scope>NUCLEOTIDE SEQUENCE</scope>
    <source>
        <strain evidence="4">Hildebrandi</strain>
    </source>
</reference>
<name>A0A9K3LRJ9_9STRA</name>
<feature type="compositionally biased region" description="Basic and acidic residues" evidence="1">
    <location>
        <begin position="54"/>
        <end position="67"/>
    </location>
</feature>
<feature type="region of interest" description="Disordered" evidence="1">
    <location>
        <begin position="284"/>
        <end position="325"/>
    </location>
</feature>
<keyword evidence="2" id="KW-0472">Membrane</keyword>
<keyword evidence="2" id="KW-0812">Transmembrane</keyword>
<organism evidence="4 5">
    <name type="scientific">Nitzschia inconspicua</name>
    <dbReference type="NCBI Taxonomy" id="303405"/>
    <lineage>
        <taxon>Eukaryota</taxon>
        <taxon>Sar</taxon>
        <taxon>Stramenopiles</taxon>
        <taxon>Ochrophyta</taxon>
        <taxon>Bacillariophyta</taxon>
        <taxon>Bacillariophyceae</taxon>
        <taxon>Bacillariophycidae</taxon>
        <taxon>Bacillariales</taxon>
        <taxon>Bacillariaceae</taxon>
        <taxon>Nitzschia</taxon>
    </lineage>
</organism>
<evidence type="ECO:0000256" key="3">
    <source>
        <dbReference type="SAM" id="SignalP"/>
    </source>
</evidence>
<feature type="compositionally biased region" description="Acidic residues" evidence="1">
    <location>
        <begin position="284"/>
        <end position="297"/>
    </location>
</feature>
<feature type="region of interest" description="Disordered" evidence="1">
    <location>
        <begin position="167"/>
        <end position="188"/>
    </location>
</feature>
<keyword evidence="5" id="KW-1185">Reference proteome</keyword>
<feature type="region of interest" description="Disordered" evidence="1">
    <location>
        <begin position="373"/>
        <end position="405"/>
    </location>
</feature>
<feature type="chain" id="PRO_5039933317" evidence="3">
    <location>
        <begin position="26"/>
        <end position="433"/>
    </location>
</feature>
<dbReference type="Proteomes" id="UP000693970">
    <property type="component" value="Unassembled WGS sequence"/>
</dbReference>
<evidence type="ECO:0000256" key="2">
    <source>
        <dbReference type="SAM" id="Phobius"/>
    </source>
</evidence>
<dbReference type="AlphaFoldDB" id="A0A9K3LRJ9"/>
<comment type="caution">
    <text evidence="4">The sequence shown here is derived from an EMBL/GenBank/DDBJ whole genome shotgun (WGS) entry which is preliminary data.</text>
</comment>
<feature type="region of interest" description="Disordered" evidence="1">
    <location>
        <begin position="54"/>
        <end position="133"/>
    </location>
</feature>
<protein>
    <submittedName>
        <fullName evidence="4">Uncharacterized protein</fullName>
    </submittedName>
</protein>
<reference evidence="4" key="1">
    <citation type="journal article" date="2021" name="Sci. Rep.">
        <title>Diploid genomic architecture of Nitzschia inconspicua, an elite biomass production diatom.</title>
        <authorList>
            <person name="Oliver A."/>
            <person name="Podell S."/>
            <person name="Pinowska A."/>
            <person name="Traller J.C."/>
            <person name="Smith S.R."/>
            <person name="McClure R."/>
            <person name="Beliaev A."/>
            <person name="Bohutskyi P."/>
            <person name="Hill E.A."/>
            <person name="Rabines A."/>
            <person name="Zheng H."/>
            <person name="Allen L.Z."/>
            <person name="Kuo A."/>
            <person name="Grigoriev I.V."/>
            <person name="Allen A.E."/>
            <person name="Hazlebeck D."/>
            <person name="Allen E.E."/>
        </authorList>
    </citation>
    <scope>NUCLEOTIDE SEQUENCE</scope>
    <source>
        <strain evidence="4">Hildebrandi</strain>
    </source>
</reference>